<comment type="caution">
    <text evidence="1">The sequence shown here is derived from an EMBL/GenBank/DDBJ whole genome shotgun (WGS) entry which is preliminary data.</text>
</comment>
<reference evidence="1 2" key="1">
    <citation type="journal article" date="2016" name="Nat. Commun.">
        <title>Thousands of microbial genomes shed light on interconnected biogeochemical processes in an aquifer system.</title>
        <authorList>
            <person name="Anantharaman K."/>
            <person name="Brown C.T."/>
            <person name="Hug L.A."/>
            <person name="Sharon I."/>
            <person name="Castelle C.J."/>
            <person name="Probst A.J."/>
            <person name="Thomas B.C."/>
            <person name="Singh A."/>
            <person name="Wilkins M.J."/>
            <person name="Karaoz U."/>
            <person name="Brodie E.L."/>
            <person name="Williams K.H."/>
            <person name="Hubbard S.S."/>
            <person name="Banfield J.F."/>
        </authorList>
    </citation>
    <scope>NUCLEOTIDE SEQUENCE [LARGE SCALE GENOMIC DNA]</scope>
</reference>
<evidence type="ECO:0000313" key="1">
    <source>
        <dbReference type="EMBL" id="OGZ26376.1"/>
    </source>
</evidence>
<protein>
    <submittedName>
        <fullName evidence="1">Uncharacterized protein</fullName>
    </submittedName>
</protein>
<gene>
    <name evidence="1" type="ORF">A3F95_02235</name>
</gene>
<dbReference type="AlphaFoldDB" id="A0A1G2EKQ3"/>
<dbReference type="EMBL" id="MHML01000029">
    <property type="protein sequence ID" value="OGZ26376.1"/>
    <property type="molecule type" value="Genomic_DNA"/>
</dbReference>
<proteinExistence type="predicted"/>
<accession>A0A1G2EKQ3</accession>
<evidence type="ECO:0000313" key="2">
    <source>
        <dbReference type="Proteomes" id="UP000179122"/>
    </source>
</evidence>
<name>A0A1G2EKQ3_9BACT</name>
<dbReference type="Proteomes" id="UP000179122">
    <property type="component" value="Unassembled WGS sequence"/>
</dbReference>
<organism evidence="1 2">
    <name type="scientific">Candidatus Nealsonbacteria bacterium RIFCSPLOWO2_12_FULL_39_31</name>
    <dbReference type="NCBI Taxonomy" id="1801676"/>
    <lineage>
        <taxon>Bacteria</taxon>
        <taxon>Candidatus Nealsoniibacteriota</taxon>
    </lineage>
</organism>
<sequence length="116" mass="13631">MKILDNDLRNHFFKHFLPSLSGRKFYEPTAFGYSVFEIYPITAKEKEKLTKCVVLEKVENGLDKATLIKGHDHNGRVFSVIRILVQQKAVENYDYPALPTLQEIFDEFPHFRIDDR</sequence>